<reference evidence="3" key="1">
    <citation type="submission" date="2016-07" db="EMBL/GenBank/DDBJ databases">
        <title>Comparative genomics of the Campylobacter concisus group.</title>
        <authorList>
            <person name="Miller W.G."/>
            <person name="Yee E."/>
            <person name="Chapman M.H."/>
            <person name="Huynh S."/>
            <person name="Bono J.L."/>
            <person name="On S.L.W."/>
            <person name="StLeger J."/>
            <person name="Foster G."/>
            <person name="Parker C.T."/>
        </authorList>
    </citation>
    <scope>NUCLEOTIDE SEQUENCE</scope>
    <source>
        <strain evidence="3">525.92</strain>
    </source>
</reference>
<dbReference type="InterPro" id="IPR008278">
    <property type="entry name" value="4-PPantetheinyl_Trfase_dom"/>
</dbReference>
<dbReference type="EMBL" id="CP000767">
    <property type="protein sequence ID" value="EAU00967.3"/>
    <property type="molecule type" value="Genomic_DNA"/>
</dbReference>
<feature type="domain" description="4'-phosphopantetheinyl transferase" evidence="2">
    <location>
        <begin position="77"/>
        <end position="140"/>
    </location>
</feature>
<proteinExistence type="predicted"/>
<evidence type="ECO:0000259" key="2">
    <source>
        <dbReference type="Pfam" id="PF01648"/>
    </source>
</evidence>
<evidence type="ECO:0000313" key="3">
    <source>
        <dbReference type="EMBL" id="EAU00967.3"/>
    </source>
</evidence>
<dbReference type="STRING" id="360105.CCV52592_1169"/>
<evidence type="ECO:0000313" key="4">
    <source>
        <dbReference type="Proteomes" id="UP000006380"/>
    </source>
</evidence>
<dbReference type="GO" id="GO:0000287">
    <property type="term" value="F:magnesium ion binding"/>
    <property type="evidence" value="ECO:0007669"/>
    <property type="project" value="InterPro"/>
</dbReference>
<dbReference type="Proteomes" id="UP000006380">
    <property type="component" value="Chromosome"/>
</dbReference>
<keyword evidence="4" id="KW-1185">Reference proteome</keyword>
<sequence length="175" mass="20106">MKNELALHLCLSENTRNFSKKALSKSDKRRIKKYPNLLNSSTFKISRSLKVGAKRRSKFCMSHKNGCAGILFGKGKFGLDIELLKPRDFEAVMRFCFSEGELKIYKSSKNKILVFYQIYTAKEAILKAENLGFSELGSVDITKSAYTMKHFVVNDLFMVCIIFKGKKDIIKIFYE</sequence>
<dbReference type="Gene3D" id="3.90.470.20">
    <property type="entry name" value="4'-phosphopantetheinyl transferase domain"/>
    <property type="match status" value="2"/>
</dbReference>
<accession>A7GX07</accession>
<evidence type="ECO:0000256" key="1">
    <source>
        <dbReference type="ARBA" id="ARBA00022679"/>
    </source>
</evidence>
<gene>
    <name evidence="3" type="ORF">CCV52592_1169</name>
</gene>
<dbReference type="InterPro" id="IPR037143">
    <property type="entry name" value="4-PPantetheinyl_Trfase_dom_sf"/>
</dbReference>
<organism evidence="3 4">
    <name type="scientific">Campylobacter curvus (strain 525.92)</name>
    <dbReference type="NCBI Taxonomy" id="360105"/>
    <lineage>
        <taxon>Bacteria</taxon>
        <taxon>Pseudomonadati</taxon>
        <taxon>Campylobacterota</taxon>
        <taxon>Epsilonproteobacteria</taxon>
        <taxon>Campylobacterales</taxon>
        <taxon>Campylobacteraceae</taxon>
        <taxon>Campylobacter</taxon>
    </lineage>
</organism>
<dbReference type="GO" id="GO:0008897">
    <property type="term" value="F:holo-[acyl-carrier-protein] synthase activity"/>
    <property type="evidence" value="ECO:0007669"/>
    <property type="project" value="InterPro"/>
</dbReference>
<protein>
    <submittedName>
        <fullName evidence="3">Phosphopantetheinyl transferase family protein</fullName>
    </submittedName>
</protein>
<dbReference type="SUPFAM" id="SSF56214">
    <property type="entry name" value="4'-phosphopantetheinyl transferase"/>
    <property type="match status" value="1"/>
</dbReference>
<dbReference type="Pfam" id="PF01648">
    <property type="entry name" value="ACPS"/>
    <property type="match status" value="1"/>
</dbReference>
<keyword evidence="1 3" id="KW-0808">Transferase</keyword>
<dbReference type="KEGG" id="ccv:CCV52592_1169"/>
<name>A7GX07_CAMC5</name>
<dbReference type="AlphaFoldDB" id="A7GX07"/>